<dbReference type="EMBL" id="LXQA010535365">
    <property type="protein sequence ID" value="MCI57802.1"/>
    <property type="molecule type" value="Genomic_DNA"/>
</dbReference>
<dbReference type="AlphaFoldDB" id="A0A392TA96"/>
<keyword evidence="3" id="KW-1185">Reference proteome</keyword>
<protein>
    <submittedName>
        <fullName evidence="2">Uncharacterized protein</fullName>
    </submittedName>
</protein>
<dbReference type="Proteomes" id="UP000265520">
    <property type="component" value="Unassembled WGS sequence"/>
</dbReference>
<evidence type="ECO:0000313" key="2">
    <source>
        <dbReference type="EMBL" id="MCI57802.1"/>
    </source>
</evidence>
<feature type="compositionally biased region" description="Polar residues" evidence="1">
    <location>
        <begin position="33"/>
        <end position="42"/>
    </location>
</feature>
<feature type="non-terminal residue" evidence="2">
    <location>
        <position position="1"/>
    </location>
</feature>
<name>A0A392TA96_9FABA</name>
<feature type="region of interest" description="Disordered" evidence="1">
    <location>
        <begin position="1"/>
        <end position="70"/>
    </location>
</feature>
<evidence type="ECO:0000256" key="1">
    <source>
        <dbReference type="SAM" id="MobiDB-lite"/>
    </source>
</evidence>
<proteinExistence type="predicted"/>
<comment type="caution">
    <text evidence="2">The sequence shown here is derived from an EMBL/GenBank/DDBJ whole genome shotgun (WGS) entry which is preliminary data.</text>
</comment>
<accession>A0A392TA96</accession>
<feature type="compositionally biased region" description="Acidic residues" evidence="1">
    <location>
        <begin position="16"/>
        <end position="29"/>
    </location>
</feature>
<reference evidence="2 3" key="1">
    <citation type="journal article" date="2018" name="Front. Plant Sci.">
        <title>Red Clover (Trifolium pratense) and Zigzag Clover (T. medium) - A Picture of Genomic Similarities and Differences.</title>
        <authorList>
            <person name="Dluhosova J."/>
            <person name="Istvanek J."/>
            <person name="Nedelnik J."/>
            <person name="Repkova J."/>
        </authorList>
    </citation>
    <scope>NUCLEOTIDE SEQUENCE [LARGE SCALE GENOMIC DNA]</scope>
    <source>
        <strain evidence="3">cv. 10/8</strain>
        <tissue evidence="2">Leaf</tissue>
    </source>
</reference>
<sequence length="70" mass="8185">KVELEEIQESQSNDIPMEEQEQDTQDVVEEQPAQVTQDQRSSNRIRHQPERDSSKGDVLLMDQDEPVTYQ</sequence>
<evidence type="ECO:0000313" key="3">
    <source>
        <dbReference type="Proteomes" id="UP000265520"/>
    </source>
</evidence>
<organism evidence="2 3">
    <name type="scientific">Trifolium medium</name>
    <dbReference type="NCBI Taxonomy" id="97028"/>
    <lineage>
        <taxon>Eukaryota</taxon>
        <taxon>Viridiplantae</taxon>
        <taxon>Streptophyta</taxon>
        <taxon>Embryophyta</taxon>
        <taxon>Tracheophyta</taxon>
        <taxon>Spermatophyta</taxon>
        <taxon>Magnoliopsida</taxon>
        <taxon>eudicotyledons</taxon>
        <taxon>Gunneridae</taxon>
        <taxon>Pentapetalae</taxon>
        <taxon>rosids</taxon>
        <taxon>fabids</taxon>
        <taxon>Fabales</taxon>
        <taxon>Fabaceae</taxon>
        <taxon>Papilionoideae</taxon>
        <taxon>50 kb inversion clade</taxon>
        <taxon>NPAAA clade</taxon>
        <taxon>Hologalegina</taxon>
        <taxon>IRL clade</taxon>
        <taxon>Trifolieae</taxon>
        <taxon>Trifolium</taxon>
    </lineage>
</organism>